<organism evidence="1 2">
    <name type="scientific">Stentor coeruleus</name>
    <dbReference type="NCBI Taxonomy" id="5963"/>
    <lineage>
        <taxon>Eukaryota</taxon>
        <taxon>Sar</taxon>
        <taxon>Alveolata</taxon>
        <taxon>Ciliophora</taxon>
        <taxon>Postciliodesmatophora</taxon>
        <taxon>Heterotrichea</taxon>
        <taxon>Heterotrichida</taxon>
        <taxon>Stentoridae</taxon>
        <taxon>Stentor</taxon>
    </lineage>
</organism>
<evidence type="ECO:0000313" key="1">
    <source>
        <dbReference type="EMBL" id="OMJ92920.1"/>
    </source>
</evidence>
<reference evidence="1 2" key="1">
    <citation type="submission" date="2016-11" db="EMBL/GenBank/DDBJ databases">
        <title>The macronuclear genome of Stentor coeruleus: a giant cell with tiny introns.</title>
        <authorList>
            <person name="Slabodnick M."/>
            <person name="Ruby J.G."/>
            <person name="Reiff S.B."/>
            <person name="Swart E.C."/>
            <person name="Gosai S."/>
            <person name="Prabakaran S."/>
            <person name="Witkowska E."/>
            <person name="Larue G.E."/>
            <person name="Fisher S."/>
            <person name="Freeman R.M."/>
            <person name="Gunawardena J."/>
            <person name="Chu W."/>
            <person name="Stover N.A."/>
            <person name="Gregory B.D."/>
            <person name="Nowacki M."/>
            <person name="Derisi J."/>
            <person name="Roy S.W."/>
            <person name="Marshall W.F."/>
            <person name="Sood P."/>
        </authorList>
    </citation>
    <scope>NUCLEOTIDE SEQUENCE [LARGE SCALE GENOMIC DNA]</scope>
    <source>
        <strain evidence="1">WM001</strain>
    </source>
</reference>
<dbReference type="Proteomes" id="UP000187209">
    <property type="component" value="Unassembled WGS sequence"/>
</dbReference>
<keyword evidence="2" id="KW-1185">Reference proteome</keyword>
<evidence type="ECO:0000313" key="2">
    <source>
        <dbReference type="Proteomes" id="UP000187209"/>
    </source>
</evidence>
<comment type="caution">
    <text evidence="1">The sequence shown here is derived from an EMBL/GenBank/DDBJ whole genome shotgun (WGS) entry which is preliminary data.</text>
</comment>
<dbReference type="OrthoDB" id="322366at2759"/>
<proteinExistence type="predicted"/>
<dbReference type="EMBL" id="MPUH01000052">
    <property type="protein sequence ID" value="OMJ92920.1"/>
    <property type="molecule type" value="Genomic_DNA"/>
</dbReference>
<evidence type="ECO:0008006" key="3">
    <source>
        <dbReference type="Google" id="ProtNLM"/>
    </source>
</evidence>
<gene>
    <name evidence="1" type="ORF">SteCoe_4262</name>
</gene>
<sequence length="345" mass="38971">MLLIWLIQVCSALDDINCALVSCDSETDSQYCLLYNNSTEDNSVFLNYPKCDTDCSYEKLYLVNDTWGNVKCRDYNETLRLPTGAFCSLAQNCSSNICSVPRCYGVPEGDYCRDDGGCMPFYHCENNVCTESYQEGDSCEIDNQCPPGHGCDKGECTLFFLKSIGESSDDGKFCKSNYAINGYCDSLLINRTGVELDSPFFCKIEETCDYISKRNGELLFSRPCACAGVKYKGGGYCTFELEHADKIVNEQYIYMTYTYSNCSGDYSHTDDPRILYQCGSISEDQFNFFWNLRGRARYWGFYQTGAINNCSVYFDLFDTVYDLDLYAFANSLNAVMFALIGASLI</sequence>
<protein>
    <recommendedName>
        <fullName evidence="3">Dickkopf N-terminal cysteine-rich domain-containing protein</fullName>
    </recommendedName>
</protein>
<name>A0A1R2CVB9_9CILI</name>
<dbReference type="AlphaFoldDB" id="A0A1R2CVB9"/>
<accession>A0A1R2CVB9</accession>